<protein>
    <submittedName>
        <fullName evidence="2">Zinc chelation protein SecC</fullName>
    </submittedName>
</protein>
<organism evidence="2 3">
    <name type="scientific">Roseibium limicola</name>
    <dbReference type="NCBI Taxonomy" id="2816037"/>
    <lineage>
        <taxon>Bacteria</taxon>
        <taxon>Pseudomonadati</taxon>
        <taxon>Pseudomonadota</taxon>
        <taxon>Alphaproteobacteria</taxon>
        <taxon>Hyphomicrobiales</taxon>
        <taxon>Stappiaceae</taxon>
        <taxon>Roseibium</taxon>
    </lineage>
</organism>
<dbReference type="EMBL" id="JAFLNF010000007">
    <property type="protein sequence ID" value="MBO0346651.1"/>
    <property type="molecule type" value="Genomic_DNA"/>
</dbReference>
<proteinExistence type="predicted"/>
<dbReference type="InterPro" id="IPR032710">
    <property type="entry name" value="NTF2-like_dom_sf"/>
</dbReference>
<sequence length="135" mass="15048">MTSSPSPVCVCGSGQAYDSCCLPYLNGDSVPPTAEALMRSRYSAYVTENIDYLKGTLWPKHQPGFGFAATARWAAESHWTGLRVLAKEKGDTADREGTVLFEAKYLSGGMLQTHREKSRFRKKAGRWFYVEALEE</sequence>
<accession>A0A939ERK1</accession>
<comment type="caution">
    <text evidence="2">The sequence shown here is derived from an EMBL/GenBank/DDBJ whole genome shotgun (WGS) entry which is preliminary data.</text>
</comment>
<evidence type="ECO:0000313" key="2">
    <source>
        <dbReference type="EMBL" id="MBO0346651.1"/>
    </source>
</evidence>
<name>A0A939ERK1_9HYPH</name>
<keyword evidence="3" id="KW-1185">Reference proteome</keyword>
<evidence type="ECO:0000313" key="3">
    <source>
        <dbReference type="Proteomes" id="UP000664779"/>
    </source>
</evidence>
<reference evidence="2" key="1">
    <citation type="submission" date="2021-03" db="EMBL/GenBank/DDBJ databases">
        <title>Roseibium sp. CAU 1637 isolated from Incheon.</title>
        <authorList>
            <person name="Kim W."/>
        </authorList>
    </citation>
    <scope>NUCLEOTIDE SEQUENCE</scope>
    <source>
        <strain evidence="2">CAU 1637</strain>
    </source>
</reference>
<dbReference type="PANTHER" id="PTHR33747:SF1">
    <property type="entry name" value="ADENYLATE CYCLASE-ASSOCIATED CAP C-TERMINAL DOMAIN-CONTAINING PROTEIN"/>
    <property type="match status" value="1"/>
</dbReference>
<dbReference type="SUPFAM" id="SSF54427">
    <property type="entry name" value="NTF2-like"/>
    <property type="match status" value="1"/>
</dbReference>
<dbReference type="AlphaFoldDB" id="A0A939ERK1"/>
<feature type="domain" description="YchJ-like middle NTF2-like" evidence="1">
    <location>
        <begin position="33"/>
        <end position="131"/>
    </location>
</feature>
<dbReference type="Gene3D" id="3.10.450.50">
    <property type="match status" value="1"/>
</dbReference>
<dbReference type="Proteomes" id="UP000664779">
    <property type="component" value="Unassembled WGS sequence"/>
</dbReference>
<dbReference type="InterPro" id="IPR048469">
    <property type="entry name" value="YchJ-like_M"/>
</dbReference>
<dbReference type="PANTHER" id="PTHR33747">
    <property type="entry name" value="UPF0225 PROTEIN SCO1677"/>
    <property type="match status" value="1"/>
</dbReference>
<dbReference type="Pfam" id="PF17775">
    <property type="entry name" value="YchJ_M-like"/>
    <property type="match status" value="1"/>
</dbReference>
<gene>
    <name evidence="2" type="ORF">J0X15_15585</name>
</gene>
<evidence type="ECO:0000259" key="1">
    <source>
        <dbReference type="Pfam" id="PF17775"/>
    </source>
</evidence>